<dbReference type="Pfam" id="PF00067">
    <property type="entry name" value="p450"/>
    <property type="match status" value="1"/>
</dbReference>
<comment type="cofactor">
    <cofactor evidence="5">
        <name>heme</name>
        <dbReference type="ChEBI" id="CHEBI:30413"/>
    </cofactor>
</comment>
<evidence type="ECO:0000256" key="3">
    <source>
        <dbReference type="ARBA" id="ARBA00023002"/>
    </source>
</evidence>
<evidence type="ECO:0000256" key="6">
    <source>
        <dbReference type="RuleBase" id="RU000461"/>
    </source>
</evidence>
<keyword evidence="2 5" id="KW-0479">Metal-binding</keyword>
<organism evidence="7">
    <name type="scientific">Mollugo verticillata</name>
    <name type="common">Green carpetweed</name>
    <dbReference type="NCBI Taxonomy" id="3592"/>
    <lineage>
        <taxon>Eukaryota</taxon>
        <taxon>Viridiplantae</taxon>
        <taxon>Streptophyta</taxon>
        <taxon>Embryophyta</taxon>
        <taxon>Tracheophyta</taxon>
        <taxon>Spermatophyta</taxon>
        <taxon>Magnoliopsida</taxon>
        <taxon>eudicotyledons</taxon>
        <taxon>Gunneridae</taxon>
        <taxon>Pentapetalae</taxon>
        <taxon>Caryophyllales</taxon>
        <taxon>Molluginaceae</taxon>
        <taxon>Mollugo</taxon>
    </lineage>
</organism>
<dbReference type="PRINTS" id="PR00385">
    <property type="entry name" value="P450"/>
</dbReference>
<keyword evidence="6" id="KW-0503">Monooxygenase</keyword>
<dbReference type="AlphaFoldDB" id="A0A0X9R8K4"/>
<dbReference type="InterPro" id="IPR017972">
    <property type="entry name" value="Cyt_P450_CS"/>
</dbReference>
<keyword evidence="4 5" id="KW-0408">Iron</keyword>
<dbReference type="GO" id="GO:0005506">
    <property type="term" value="F:iron ion binding"/>
    <property type="evidence" value="ECO:0007669"/>
    <property type="project" value="InterPro"/>
</dbReference>
<name>A0A0X9R8K4_MOLVE</name>
<dbReference type="SUPFAM" id="SSF48264">
    <property type="entry name" value="Cytochrome P450"/>
    <property type="match status" value="1"/>
</dbReference>
<feature type="binding site" description="axial binding residue" evidence="5">
    <location>
        <position position="434"/>
    </location>
    <ligand>
        <name>heme</name>
        <dbReference type="ChEBI" id="CHEBI:30413"/>
    </ligand>
    <ligandPart>
        <name>Fe</name>
        <dbReference type="ChEBI" id="CHEBI:18248"/>
    </ligandPart>
</feature>
<dbReference type="GO" id="GO:0016705">
    <property type="term" value="F:oxidoreductase activity, acting on paired donors, with incorporation or reduction of molecular oxygen"/>
    <property type="evidence" value="ECO:0007669"/>
    <property type="project" value="InterPro"/>
</dbReference>
<sequence length="486" mass="55292">MEYHTFPLILIPLISTIIYLLKISTKPSKSNLPPGPKPWPIIGNIHLLGHKPHRSVSELSKKYGPIMTLKLGSVTTIVISSPKVAEEMFLKHDLALSGRKTPYAICVQDHDKYSMAFIPVSPKWRNLRKIATVQLLTNHRLDASQGLRREKVHELVQYARDCCEKGIAMDIGKAGFITSLNLLSNTFFSMNLTSYDSSFSGEFRDIVWNMLEEAGRPNLSDFFPVLKGLDLQGMRKRYSVYYYKMIAIFDEIINQRLKDSTSDKDDVLGSLLKLVKEDELSLDDVRHLLLDLFIAGTDTTSATLEWAMTELLVNPQKIEIAQKQISQVFAKDQVIHESDIPKLPYIHAVVKETFRMHPSVPFLLPHWAENDVQLSSYYVPKDAQIWVNVWSMGRDPSVWLDPNSFIPERFLDKDIDVKGRDFELLPFGAGRRICPGLPLAYRMVHLTLATLLHSFDWKLGNGMSQVWDHVAKISAAYGGPTLQMIR</sequence>
<dbReference type="CDD" id="cd11073">
    <property type="entry name" value="CYP76-like"/>
    <property type="match status" value="1"/>
</dbReference>
<dbReference type="InterPro" id="IPR001128">
    <property type="entry name" value="Cyt_P450"/>
</dbReference>
<evidence type="ECO:0000256" key="5">
    <source>
        <dbReference type="PIRSR" id="PIRSR602401-1"/>
    </source>
</evidence>
<keyword evidence="3 6" id="KW-0560">Oxidoreductase</keyword>
<dbReference type="PRINTS" id="PR00463">
    <property type="entry name" value="EP450I"/>
</dbReference>
<dbReference type="InterPro" id="IPR036396">
    <property type="entry name" value="Cyt_P450_sf"/>
</dbReference>
<gene>
    <name evidence="7" type="primary">CYP76AD18</name>
</gene>
<dbReference type="EMBL" id="KR779857">
    <property type="protein sequence ID" value="AMA07824.1"/>
    <property type="molecule type" value="mRNA"/>
</dbReference>
<dbReference type="GO" id="GO:0020037">
    <property type="term" value="F:heme binding"/>
    <property type="evidence" value="ECO:0007669"/>
    <property type="project" value="InterPro"/>
</dbReference>
<dbReference type="PANTHER" id="PTHR47950">
    <property type="entry name" value="CYTOCHROME P450, FAMILY 76, SUBFAMILY C, POLYPEPTIDE 5-RELATED"/>
    <property type="match status" value="1"/>
</dbReference>
<dbReference type="FunFam" id="1.10.630.10:FF:000007">
    <property type="entry name" value="Cytochrome P450 76C4"/>
    <property type="match status" value="1"/>
</dbReference>
<protein>
    <submittedName>
        <fullName evidence="7">Cytochrome P450 76AD18</fullName>
    </submittedName>
</protein>
<dbReference type="GO" id="GO:0004497">
    <property type="term" value="F:monooxygenase activity"/>
    <property type="evidence" value="ECO:0007669"/>
    <property type="project" value="UniProtKB-KW"/>
</dbReference>
<evidence type="ECO:0000256" key="2">
    <source>
        <dbReference type="ARBA" id="ARBA00022723"/>
    </source>
</evidence>
<keyword evidence="5 6" id="KW-0349">Heme</keyword>
<evidence type="ECO:0000256" key="1">
    <source>
        <dbReference type="ARBA" id="ARBA00010617"/>
    </source>
</evidence>
<accession>A0A0X9R8K4</accession>
<evidence type="ECO:0000313" key="7">
    <source>
        <dbReference type="EMBL" id="AMA07824.1"/>
    </source>
</evidence>
<evidence type="ECO:0000256" key="4">
    <source>
        <dbReference type="ARBA" id="ARBA00023004"/>
    </source>
</evidence>
<dbReference type="Gene3D" id="1.10.630.10">
    <property type="entry name" value="Cytochrome P450"/>
    <property type="match status" value="1"/>
</dbReference>
<dbReference type="PROSITE" id="PS00086">
    <property type="entry name" value="CYTOCHROME_P450"/>
    <property type="match status" value="1"/>
</dbReference>
<dbReference type="PANTHER" id="PTHR47950:SF44">
    <property type="entry name" value="CYTOCHROME P450, FAMILY 76, SUBFAMILY C, POLYPEPTIDE 5-RELATED"/>
    <property type="match status" value="1"/>
</dbReference>
<reference evidence="7" key="1">
    <citation type="journal article" date="2016" name="PLoS ONE">
        <title>Tyrosine Hydroxylation in Betalain Pigment Biosynthesis Is Performed by Cytochrome P450 Enzymes in Beets (Beta vulgaris).</title>
        <authorList>
            <person name="Sunnadeniya R."/>
            <person name="Bean A."/>
            <person name="Brown M."/>
            <person name="Akhavan N."/>
            <person name="Hatlestad G."/>
            <person name="Gonzalez A."/>
            <person name="Symonds V.V."/>
            <person name="Lloyd A."/>
        </authorList>
    </citation>
    <scope>NUCLEOTIDE SEQUENCE</scope>
</reference>
<dbReference type="InterPro" id="IPR002401">
    <property type="entry name" value="Cyt_P450_E_grp-I"/>
</dbReference>
<comment type="similarity">
    <text evidence="1 6">Belongs to the cytochrome P450 family.</text>
</comment>
<proteinExistence type="evidence at transcript level"/>